<evidence type="ECO:0000313" key="2">
    <source>
        <dbReference type="Proteomes" id="UP000828048"/>
    </source>
</evidence>
<reference evidence="1 2" key="1">
    <citation type="journal article" date="2021" name="Hortic Res">
        <title>High-quality reference genome and annotation aids understanding of berry development for evergreen blueberry (Vaccinium darrowii).</title>
        <authorList>
            <person name="Yu J."/>
            <person name="Hulse-Kemp A.M."/>
            <person name="Babiker E."/>
            <person name="Staton M."/>
        </authorList>
    </citation>
    <scope>NUCLEOTIDE SEQUENCE [LARGE SCALE GENOMIC DNA]</scope>
    <source>
        <strain evidence="2">cv. NJ 8807/NJ 8810</strain>
        <tissue evidence="1">Young leaf</tissue>
    </source>
</reference>
<accession>A0ACB7WYZ4</accession>
<name>A0ACB7WYZ4_9ERIC</name>
<evidence type="ECO:0000313" key="1">
    <source>
        <dbReference type="EMBL" id="KAH7833564.1"/>
    </source>
</evidence>
<gene>
    <name evidence="1" type="ORF">Vadar_007654</name>
</gene>
<organism evidence="1 2">
    <name type="scientific">Vaccinium darrowii</name>
    <dbReference type="NCBI Taxonomy" id="229202"/>
    <lineage>
        <taxon>Eukaryota</taxon>
        <taxon>Viridiplantae</taxon>
        <taxon>Streptophyta</taxon>
        <taxon>Embryophyta</taxon>
        <taxon>Tracheophyta</taxon>
        <taxon>Spermatophyta</taxon>
        <taxon>Magnoliopsida</taxon>
        <taxon>eudicotyledons</taxon>
        <taxon>Gunneridae</taxon>
        <taxon>Pentapetalae</taxon>
        <taxon>asterids</taxon>
        <taxon>Ericales</taxon>
        <taxon>Ericaceae</taxon>
        <taxon>Vaccinioideae</taxon>
        <taxon>Vaccinieae</taxon>
        <taxon>Vaccinium</taxon>
    </lineage>
</organism>
<dbReference type="Proteomes" id="UP000828048">
    <property type="component" value="Chromosome 2"/>
</dbReference>
<sequence>MAEVLWQCIQVRFELDQEWQRELVFQKMNEAWRAAKSILVAKVNAASNEEERLKLQPANIKSLHEWKDFLKEKTSANFKAKSNNLKELRNKKLKVQHTMSHKGYARLTAEMKAKHKSINMKKIERDTSNSSSTNLKEDALCKVLGPEKPGHLRTFGKGVTLTKLALLSQLSGHIAQVHEQDAQFKSQVVHLQNTIDGLKKNQVQNAAMNGGTPIVSPLRVTTNPDSNNCKLLDWMGTGEVVAEGRWSSSDPNERVHHISLGPNAMRVWVEVVKKREVFLWRPMSDMVYIEEAKGTTVAWPADKVLMDSSSMSGSMG</sequence>
<comment type="caution">
    <text evidence="1">The sequence shown here is derived from an EMBL/GenBank/DDBJ whole genome shotgun (WGS) entry which is preliminary data.</text>
</comment>
<dbReference type="EMBL" id="CM037152">
    <property type="protein sequence ID" value="KAH7833564.1"/>
    <property type="molecule type" value="Genomic_DNA"/>
</dbReference>
<keyword evidence="2" id="KW-1185">Reference proteome</keyword>
<protein>
    <submittedName>
        <fullName evidence="1">Uncharacterized protein</fullName>
    </submittedName>
</protein>
<proteinExistence type="predicted"/>